<name>A0AAD4R2J0_9BILA</name>
<feature type="transmembrane region" description="Helical" evidence="1">
    <location>
        <begin position="21"/>
        <end position="43"/>
    </location>
</feature>
<feature type="transmembrane region" description="Helical" evidence="1">
    <location>
        <begin position="167"/>
        <end position="190"/>
    </location>
</feature>
<dbReference type="Proteomes" id="UP001201812">
    <property type="component" value="Unassembled WGS sequence"/>
</dbReference>
<feature type="transmembrane region" description="Helical" evidence="1">
    <location>
        <begin position="84"/>
        <end position="108"/>
    </location>
</feature>
<evidence type="ECO:0000313" key="3">
    <source>
        <dbReference type="Proteomes" id="UP001201812"/>
    </source>
</evidence>
<accession>A0AAD4R2J0</accession>
<dbReference type="Pfam" id="PF10318">
    <property type="entry name" value="7TM_GPCR_Srh"/>
    <property type="match status" value="1"/>
</dbReference>
<keyword evidence="1" id="KW-0812">Transmembrane</keyword>
<dbReference type="AlphaFoldDB" id="A0AAD4R2J0"/>
<keyword evidence="1" id="KW-0472">Membrane</keyword>
<dbReference type="EMBL" id="JAKKPZ010000059">
    <property type="protein sequence ID" value="KAI1705197.1"/>
    <property type="molecule type" value="Genomic_DNA"/>
</dbReference>
<keyword evidence="1" id="KW-1133">Transmembrane helix</keyword>
<dbReference type="InterPro" id="IPR019422">
    <property type="entry name" value="7TM_GPCR_serpentine_rcpt_Srh"/>
</dbReference>
<organism evidence="2 3">
    <name type="scientific">Ditylenchus destructor</name>
    <dbReference type="NCBI Taxonomy" id="166010"/>
    <lineage>
        <taxon>Eukaryota</taxon>
        <taxon>Metazoa</taxon>
        <taxon>Ecdysozoa</taxon>
        <taxon>Nematoda</taxon>
        <taxon>Chromadorea</taxon>
        <taxon>Rhabditida</taxon>
        <taxon>Tylenchina</taxon>
        <taxon>Tylenchomorpha</taxon>
        <taxon>Sphaerularioidea</taxon>
        <taxon>Anguinidae</taxon>
        <taxon>Anguininae</taxon>
        <taxon>Ditylenchus</taxon>
    </lineage>
</organism>
<proteinExistence type="predicted"/>
<dbReference type="PANTHER" id="PTHR46964">
    <property type="entry name" value="SERPENTINE RECEPTOR, CLASS I-RELATED"/>
    <property type="match status" value="1"/>
</dbReference>
<evidence type="ECO:0000313" key="2">
    <source>
        <dbReference type="EMBL" id="KAI1705197.1"/>
    </source>
</evidence>
<comment type="caution">
    <text evidence="2">The sequence shown here is derived from an EMBL/GenBank/DDBJ whole genome shotgun (WGS) entry which is preliminary data.</text>
</comment>
<dbReference type="SUPFAM" id="SSF81321">
    <property type="entry name" value="Family A G protein-coupled receptor-like"/>
    <property type="match status" value="1"/>
</dbReference>
<evidence type="ECO:0000256" key="1">
    <source>
        <dbReference type="SAM" id="Phobius"/>
    </source>
</evidence>
<reference evidence="2" key="1">
    <citation type="submission" date="2022-01" db="EMBL/GenBank/DDBJ databases">
        <title>Genome Sequence Resource for Two Populations of Ditylenchus destructor, the Migratory Endoparasitic Phytonematode.</title>
        <authorList>
            <person name="Zhang H."/>
            <person name="Lin R."/>
            <person name="Xie B."/>
        </authorList>
    </citation>
    <scope>NUCLEOTIDE SEQUENCE</scope>
    <source>
        <strain evidence="2">BazhouSP</strain>
    </source>
</reference>
<feature type="transmembrane region" description="Helical" evidence="1">
    <location>
        <begin position="128"/>
        <end position="155"/>
    </location>
</feature>
<protein>
    <submittedName>
        <fullName evidence="2">Serpentine type 7TM GPCR chemoreceptor srh domain-containing protein</fullName>
    </submittedName>
</protein>
<gene>
    <name evidence="2" type="ORF">DdX_13802</name>
</gene>
<sequence length="201" mass="22808">MYRSLSILDDGKYYRMFMSKPSFVICHLILAFVAIGITVPFHFGLEADSNVSKFVSKYPSAAKILNEESVILYMSSDNSWMKRMMLVMVFGMAFAEVCSLAMAFGIILHLKRSSAFFSAKTYRMHLQLTFLLIAQLTTPIVFVLLPTILTLILVANKFAVPQLPVRVLIIFLTLYAPSNSLLTVLFVTPFRKFTYGLMERT</sequence>
<keyword evidence="3" id="KW-1185">Reference proteome</keyword>